<protein>
    <submittedName>
        <fullName evidence="1">Uncharacterized protein</fullName>
    </submittedName>
</protein>
<proteinExistence type="predicted"/>
<evidence type="ECO:0000313" key="2">
    <source>
        <dbReference type="Proteomes" id="UP000006620"/>
    </source>
</evidence>
<dbReference type="KEGG" id="pms:KNP414_05318"/>
<reference evidence="2" key="1">
    <citation type="submission" date="2011-06" db="EMBL/GenBank/DDBJ databases">
        <title>Complete genome sequence of Paenibacillus mucilaginosus KNP414.</title>
        <authorList>
            <person name="Wang J."/>
            <person name="Hu S."/>
            <person name="Hu X."/>
            <person name="Zhang B."/>
            <person name="Dong D."/>
            <person name="Zhang S."/>
            <person name="Zhao K."/>
            <person name="Wu D."/>
        </authorList>
    </citation>
    <scope>NUCLEOTIDE SEQUENCE [LARGE SCALE GENOMIC DNA]</scope>
    <source>
        <strain evidence="2">KNP414</strain>
    </source>
</reference>
<sequence>MNPSYHNSASMNECGPLRLITCTPKGCFFTDEEHPILPLLLL</sequence>
<organism evidence="1 2">
    <name type="scientific">Paenibacillus mucilaginosus (strain KNP414)</name>
    <dbReference type="NCBI Taxonomy" id="1036673"/>
    <lineage>
        <taxon>Bacteria</taxon>
        <taxon>Bacillati</taxon>
        <taxon>Bacillota</taxon>
        <taxon>Bacilli</taxon>
        <taxon>Bacillales</taxon>
        <taxon>Paenibacillaceae</taxon>
        <taxon>Paenibacillus</taxon>
    </lineage>
</organism>
<accession>F8FE83</accession>
<dbReference type="PATRIC" id="fig|1036673.3.peg.4928"/>
<gene>
    <name evidence="1" type="ordered locus">KNP414_05318</name>
</gene>
<dbReference type="EMBL" id="CP002869">
    <property type="protein sequence ID" value="AEI43842.1"/>
    <property type="molecule type" value="Genomic_DNA"/>
</dbReference>
<reference evidence="1 2" key="2">
    <citation type="journal article" date="2013" name="Genome Announc.">
        <title>Genome Sequence of Growth-Improving Paenibacillus mucilaginosus Strain KNP414.</title>
        <authorList>
            <person name="Lu J.J."/>
            <person name="Wang J.F."/>
            <person name="Hu X.F."/>
        </authorList>
    </citation>
    <scope>NUCLEOTIDE SEQUENCE [LARGE SCALE GENOMIC DNA]</scope>
    <source>
        <strain evidence="1 2">KNP414</strain>
    </source>
</reference>
<name>F8FE83_PAEMK</name>
<dbReference type="Proteomes" id="UP000006620">
    <property type="component" value="Chromosome"/>
</dbReference>
<evidence type="ECO:0000313" key="1">
    <source>
        <dbReference type="EMBL" id="AEI43842.1"/>
    </source>
</evidence>
<dbReference type="HOGENOM" id="CLU_3255067_0_0_9"/>
<dbReference type="AlphaFoldDB" id="F8FE83"/>